<dbReference type="GO" id="GO:0006543">
    <property type="term" value="P:L-glutamine catabolic process"/>
    <property type="evidence" value="ECO:0007669"/>
    <property type="project" value="TreeGrafter"/>
</dbReference>
<dbReference type="NCBIfam" id="TIGR03814">
    <property type="entry name" value="Gln_ase"/>
    <property type="match status" value="1"/>
</dbReference>
<evidence type="ECO:0000256" key="4">
    <source>
        <dbReference type="ARBA" id="ARBA00022801"/>
    </source>
</evidence>
<comment type="catalytic activity">
    <reaction evidence="5 6">
        <text>L-glutamine + H2O = L-glutamate + NH4(+)</text>
        <dbReference type="Rhea" id="RHEA:15889"/>
        <dbReference type="ChEBI" id="CHEBI:15377"/>
        <dbReference type="ChEBI" id="CHEBI:28938"/>
        <dbReference type="ChEBI" id="CHEBI:29985"/>
        <dbReference type="ChEBI" id="CHEBI:58359"/>
        <dbReference type="EC" id="3.5.1.2"/>
    </reaction>
</comment>
<protein>
    <recommendedName>
        <fullName evidence="3 6">Glutaminase</fullName>
        <ecNumber evidence="3 6">3.5.1.2</ecNumber>
    </recommendedName>
</protein>
<dbReference type="HAMAP" id="MF_00313">
    <property type="entry name" value="Glutaminase"/>
    <property type="match status" value="1"/>
</dbReference>
<feature type="signal peptide" evidence="7">
    <location>
        <begin position="1"/>
        <end position="31"/>
    </location>
</feature>
<dbReference type="EMBL" id="RAVZ01000146">
    <property type="protein sequence ID" value="RKG84852.1"/>
    <property type="molecule type" value="Genomic_DNA"/>
</dbReference>
<dbReference type="Gene3D" id="3.40.710.10">
    <property type="entry name" value="DD-peptidase/beta-lactamase superfamily"/>
    <property type="match status" value="1"/>
</dbReference>
<accession>A0A3A8IN90</accession>
<dbReference type="InterPro" id="IPR012338">
    <property type="entry name" value="Beta-lactam/transpept-like"/>
</dbReference>
<dbReference type="PANTHER" id="PTHR12544">
    <property type="entry name" value="GLUTAMINASE"/>
    <property type="match status" value="1"/>
</dbReference>
<name>A0A3A8IN90_9BACT</name>
<comment type="subunit">
    <text evidence="2 6">Homotetramer.</text>
</comment>
<feature type="binding site" evidence="6">
    <location>
        <position position="297"/>
    </location>
    <ligand>
        <name>substrate</name>
    </ligand>
</feature>
<feature type="chain" id="PRO_5017472040" description="Glutaminase" evidence="7">
    <location>
        <begin position="32"/>
        <end position="380"/>
    </location>
</feature>
<evidence type="ECO:0000313" key="9">
    <source>
        <dbReference type="Proteomes" id="UP000268094"/>
    </source>
</evidence>
<comment type="caution">
    <text evidence="8">The sequence shown here is derived from an EMBL/GenBank/DDBJ whole genome shotgun (WGS) entry which is preliminary data.</text>
</comment>
<evidence type="ECO:0000256" key="3">
    <source>
        <dbReference type="ARBA" id="ARBA00012918"/>
    </source>
</evidence>
<feature type="binding site" evidence="6">
    <location>
        <position position="115"/>
    </location>
    <ligand>
        <name>substrate</name>
    </ligand>
</feature>
<dbReference type="SUPFAM" id="SSF56601">
    <property type="entry name" value="beta-lactamase/transpeptidase-like"/>
    <property type="match status" value="1"/>
</dbReference>
<dbReference type="OrthoDB" id="9788822at2"/>
<feature type="binding site" evidence="6">
    <location>
        <position position="170"/>
    </location>
    <ligand>
        <name>substrate</name>
    </ligand>
</feature>
<evidence type="ECO:0000256" key="7">
    <source>
        <dbReference type="SAM" id="SignalP"/>
    </source>
</evidence>
<dbReference type="Proteomes" id="UP000268094">
    <property type="component" value="Unassembled WGS sequence"/>
</dbReference>
<feature type="binding site" evidence="6">
    <location>
        <position position="221"/>
    </location>
    <ligand>
        <name>substrate</name>
    </ligand>
</feature>
<dbReference type="PANTHER" id="PTHR12544:SF48">
    <property type="entry name" value="GLUTAMINASE 1"/>
    <property type="match status" value="1"/>
</dbReference>
<comment type="similarity">
    <text evidence="1 6">Belongs to the glutaminase family.</text>
</comment>
<evidence type="ECO:0000313" key="8">
    <source>
        <dbReference type="EMBL" id="RKG84852.1"/>
    </source>
</evidence>
<proteinExistence type="inferred from homology"/>
<keyword evidence="7" id="KW-0732">Signal</keyword>
<evidence type="ECO:0000256" key="2">
    <source>
        <dbReference type="ARBA" id="ARBA00011881"/>
    </source>
</evidence>
<organism evidence="8 9">
    <name type="scientific">Corallococcus terminator</name>
    <dbReference type="NCBI Taxonomy" id="2316733"/>
    <lineage>
        <taxon>Bacteria</taxon>
        <taxon>Pseudomonadati</taxon>
        <taxon>Myxococcota</taxon>
        <taxon>Myxococcia</taxon>
        <taxon>Myxococcales</taxon>
        <taxon>Cystobacterineae</taxon>
        <taxon>Myxococcaceae</taxon>
        <taxon>Corallococcus</taxon>
    </lineage>
</organism>
<evidence type="ECO:0000256" key="6">
    <source>
        <dbReference type="HAMAP-Rule" id="MF_00313"/>
    </source>
</evidence>
<dbReference type="Pfam" id="PF04960">
    <property type="entry name" value="Glutaminase"/>
    <property type="match status" value="1"/>
</dbReference>
<evidence type="ECO:0000256" key="5">
    <source>
        <dbReference type="ARBA" id="ARBA00049534"/>
    </source>
</evidence>
<feature type="binding site" evidence="6">
    <location>
        <position position="214"/>
    </location>
    <ligand>
        <name>substrate</name>
    </ligand>
</feature>
<sequence length="380" mass="39525">MSKSMGNKKRRAATALVCVMGLLGAPGVGFAQKAAPAQAQKTQQAPADTEVSAAEAKDALQRAHARYKGVKEGKNADYIPSLAKVDPGLFGIVLVTVDGRVYSVGDSEHPFAIESVSKPFTLARVLQDVGAAKVEKKIGTNATGEPFNSITAIEQNKEANRPPAGNPLVNAGAITAVSMVPAQSSDERWTRIQDTLNAFAGRELSVNEDVYRSESATNTRNRAISWLLKSYDALPGDPMEALDVYTRQCSVNVTAKDLAIMGATLANGGMNPVTGKRVVASENAQKVLSMMLTTGLYENSGDWSFTAGLPAKSGVGGGIVAVVPGRFAVATFSPPLDKAGNSVRGQKAVESIITELGGDIFSSGGAKQAARSGGGVSGQR</sequence>
<dbReference type="GO" id="GO:0004359">
    <property type="term" value="F:glutaminase activity"/>
    <property type="evidence" value="ECO:0007669"/>
    <property type="project" value="UniProtKB-UniRule"/>
</dbReference>
<dbReference type="GO" id="GO:0006537">
    <property type="term" value="P:glutamate biosynthetic process"/>
    <property type="evidence" value="ECO:0007669"/>
    <property type="project" value="TreeGrafter"/>
</dbReference>
<feature type="binding site" evidence="6">
    <location>
        <position position="245"/>
    </location>
    <ligand>
        <name>substrate</name>
    </ligand>
</feature>
<feature type="binding site" evidence="6">
    <location>
        <position position="315"/>
    </location>
    <ligand>
        <name>substrate</name>
    </ligand>
</feature>
<keyword evidence="6" id="KW-0007">Acetylation</keyword>
<gene>
    <name evidence="6" type="primary">glsA</name>
    <name evidence="8" type="ORF">D7V88_20995</name>
</gene>
<keyword evidence="4 6" id="KW-0378">Hydrolase</keyword>
<evidence type="ECO:0000256" key="1">
    <source>
        <dbReference type="ARBA" id="ARBA00011076"/>
    </source>
</evidence>
<dbReference type="RefSeq" id="WP_120542430.1">
    <property type="nucleotide sequence ID" value="NZ_RAVZ01000146.1"/>
</dbReference>
<dbReference type="EC" id="3.5.1.2" evidence="3 6"/>
<dbReference type="InterPro" id="IPR015868">
    <property type="entry name" value="Glutaminase"/>
</dbReference>
<dbReference type="NCBIfam" id="NF009020">
    <property type="entry name" value="PRK12356.1"/>
    <property type="match status" value="1"/>
</dbReference>
<reference evidence="9" key="1">
    <citation type="submission" date="2018-09" db="EMBL/GenBank/DDBJ databases">
        <authorList>
            <person name="Livingstone P.G."/>
            <person name="Whitworth D.E."/>
        </authorList>
    </citation>
    <scope>NUCLEOTIDE SEQUENCE [LARGE SCALE GENOMIC DNA]</scope>
    <source>
        <strain evidence="9">CA054A</strain>
    </source>
</reference>
<keyword evidence="9" id="KW-1185">Reference proteome</keyword>
<dbReference type="FunFam" id="3.40.710.10:FF:000005">
    <property type="entry name" value="Glutaminase"/>
    <property type="match status" value="1"/>
</dbReference>
<dbReference type="AlphaFoldDB" id="A0A3A8IN90"/>